<reference evidence="3 4" key="1">
    <citation type="submission" date="2016-03" db="EMBL/GenBank/DDBJ databases">
        <title>Comparative genomics of Pseudogymnoascus destructans, the fungus causing white-nose syndrome of bats.</title>
        <authorList>
            <person name="Palmer J.M."/>
            <person name="Drees K.P."/>
            <person name="Foster J.T."/>
            <person name="Lindner D.L."/>
        </authorList>
    </citation>
    <scope>NUCLEOTIDE SEQUENCE [LARGE SCALE GENOMIC DNA]</scope>
    <source>
        <strain evidence="3 4">UAMH 10579</strain>
    </source>
</reference>
<feature type="compositionally biased region" description="Low complexity" evidence="1">
    <location>
        <begin position="260"/>
        <end position="281"/>
    </location>
</feature>
<dbReference type="AlphaFoldDB" id="A0A1B8GPS0"/>
<evidence type="ECO:0000256" key="2">
    <source>
        <dbReference type="SAM" id="Phobius"/>
    </source>
</evidence>
<organism evidence="3 4">
    <name type="scientific">Pseudogymnoascus verrucosus</name>
    <dbReference type="NCBI Taxonomy" id="342668"/>
    <lineage>
        <taxon>Eukaryota</taxon>
        <taxon>Fungi</taxon>
        <taxon>Dikarya</taxon>
        <taxon>Ascomycota</taxon>
        <taxon>Pezizomycotina</taxon>
        <taxon>Leotiomycetes</taxon>
        <taxon>Thelebolales</taxon>
        <taxon>Thelebolaceae</taxon>
        <taxon>Pseudogymnoascus</taxon>
    </lineage>
</organism>
<keyword evidence="4" id="KW-1185">Reference proteome</keyword>
<protein>
    <submittedName>
        <fullName evidence="3">Uncharacterized protein</fullName>
    </submittedName>
</protein>
<evidence type="ECO:0000313" key="3">
    <source>
        <dbReference type="EMBL" id="OBT97812.2"/>
    </source>
</evidence>
<dbReference type="GeneID" id="28838505"/>
<name>A0A1B8GPS0_9PEZI</name>
<dbReference type="RefSeq" id="XP_018131545.2">
    <property type="nucleotide sequence ID" value="XM_018274585.2"/>
</dbReference>
<feature type="compositionally biased region" description="Polar residues" evidence="1">
    <location>
        <begin position="297"/>
        <end position="333"/>
    </location>
</feature>
<keyword evidence="2" id="KW-0812">Transmembrane</keyword>
<keyword evidence="2" id="KW-0472">Membrane</keyword>
<keyword evidence="2" id="KW-1133">Transmembrane helix</keyword>
<sequence length="424" mass="47890">MMEVITTAVNIIVDHWQKLYDEVQKECDGENISFMDGEKYVHLLYDDSNFRRSRFYFWAIGCLSSFEQSVAETLWELSMFRTEAREKVERRRGVIARSEKVEATYQQAIDDFDQAYKNLDGIRDQLVKKRDEMKVLRDGLFSASGVMESRQSRILGENVQLLAFVTIFFLPLAFSASLWSIPGVNEKYPGIVIPGAFAAIIGFITYFIVFNLNLLISGLRRLFSVPRSILLARMANEKDNSKYDSEDNPQGDPEGSSVKNTTSARSSVNNSTNVRNSVSNSMREVGSVNNSRHEGRSVNNSINEGSSVNNSTNEGGSVNNSTREGSSGNNSRIDGNGKKKIIVVNDKLSTDWPKRAKAFEVFPRQDEGPRPSNWLLLFYAIRLLVLKTFDLIIGFLAWLREVIASDPSNQDPDTEMANRPTPRR</sequence>
<feature type="transmembrane region" description="Helical" evidence="2">
    <location>
        <begin position="191"/>
        <end position="216"/>
    </location>
</feature>
<feature type="region of interest" description="Disordered" evidence="1">
    <location>
        <begin position="238"/>
        <end position="336"/>
    </location>
</feature>
<dbReference type="EMBL" id="KV460220">
    <property type="protein sequence ID" value="OBT97812.2"/>
    <property type="molecule type" value="Genomic_DNA"/>
</dbReference>
<proteinExistence type="predicted"/>
<accession>A0A1B8GPS0</accession>
<gene>
    <name evidence="3" type="ORF">VE01_05119</name>
</gene>
<dbReference type="Proteomes" id="UP000091956">
    <property type="component" value="Unassembled WGS sequence"/>
</dbReference>
<dbReference type="STRING" id="342668.A0A1B8GPS0"/>
<evidence type="ECO:0000313" key="4">
    <source>
        <dbReference type="Proteomes" id="UP000091956"/>
    </source>
</evidence>
<feature type="transmembrane region" description="Helical" evidence="2">
    <location>
        <begin position="159"/>
        <end position="179"/>
    </location>
</feature>
<reference evidence="4" key="2">
    <citation type="journal article" date="2018" name="Nat. Commun.">
        <title>Extreme sensitivity to ultraviolet light in the fungal pathogen causing white-nose syndrome of bats.</title>
        <authorList>
            <person name="Palmer J.M."/>
            <person name="Drees K.P."/>
            <person name="Foster J.T."/>
            <person name="Lindner D.L."/>
        </authorList>
    </citation>
    <scope>NUCLEOTIDE SEQUENCE [LARGE SCALE GENOMIC DNA]</scope>
    <source>
        <strain evidence="4">UAMH 10579</strain>
    </source>
</reference>
<evidence type="ECO:0000256" key="1">
    <source>
        <dbReference type="SAM" id="MobiDB-lite"/>
    </source>
</evidence>